<keyword evidence="3" id="KW-1185">Reference proteome</keyword>
<evidence type="ECO:0000259" key="1">
    <source>
        <dbReference type="PROSITE" id="PS51819"/>
    </source>
</evidence>
<dbReference type="Proteomes" id="UP000295560">
    <property type="component" value="Unassembled WGS sequence"/>
</dbReference>
<dbReference type="EMBL" id="SMFZ01000001">
    <property type="protein sequence ID" value="TCK24259.1"/>
    <property type="molecule type" value="Genomic_DNA"/>
</dbReference>
<dbReference type="RefSeq" id="WP_132420645.1">
    <property type="nucleotide sequence ID" value="NZ_SMFZ01000001.1"/>
</dbReference>
<accession>A0A4R1HWA1</accession>
<dbReference type="AlphaFoldDB" id="A0A4R1HWA1"/>
<dbReference type="InterPro" id="IPR029068">
    <property type="entry name" value="Glyas_Bleomycin-R_OHBP_Dase"/>
</dbReference>
<protein>
    <submittedName>
        <fullName evidence="2">Glyoxalase/bleomycin resistance protein/dioxygenase superfamily protein</fullName>
    </submittedName>
</protein>
<dbReference type="Pfam" id="PF00903">
    <property type="entry name" value="Glyoxalase"/>
    <property type="match status" value="1"/>
</dbReference>
<name>A0A4R1HWA1_PSEEN</name>
<dbReference type="GO" id="GO:0051213">
    <property type="term" value="F:dioxygenase activity"/>
    <property type="evidence" value="ECO:0007669"/>
    <property type="project" value="UniProtKB-KW"/>
</dbReference>
<reference evidence="2 3" key="1">
    <citation type="submission" date="2019-03" db="EMBL/GenBank/DDBJ databases">
        <title>Sequencing the genomes of 1000 actinobacteria strains.</title>
        <authorList>
            <person name="Klenk H.-P."/>
        </authorList>
    </citation>
    <scope>NUCLEOTIDE SEQUENCE [LARGE SCALE GENOMIC DNA]</scope>
    <source>
        <strain evidence="2 3">DSM 44969</strain>
    </source>
</reference>
<dbReference type="PANTHER" id="PTHR36503:SF3">
    <property type="entry name" value="BLR0126 PROTEIN"/>
    <property type="match status" value="1"/>
</dbReference>
<dbReference type="OrthoDB" id="9798201at2"/>
<dbReference type="PANTHER" id="PTHR36503">
    <property type="entry name" value="BLR2520 PROTEIN"/>
    <property type="match status" value="1"/>
</dbReference>
<dbReference type="InterPro" id="IPR037523">
    <property type="entry name" value="VOC_core"/>
</dbReference>
<evidence type="ECO:0000313" key="2">
    <source>
        <dbReference type="EMBL" id="TCK24259.1"/>
    </source>
</evidence>
<dbReference type="Gene3D" id="3.10.180.10">
    <property type="entry name" value="2,3-Dihydroxybiphenyl 1,2-Dioxygenase, domain 1"/>
    <property type="match status" value="1"/>
</dbReference>
<dbReference type="SUPFAM" id="SSF54593">
    <property type="entry name" value="Glyoxalase/Bleomycin resistance protein/Dihydroxybiphenyl dioxygenase"/>
    <property type="match status" value="1"/>
</dbReference>
<keyword evidence="2" id="KW-0223">Dioxygenase</keyword>
<keyword evidence="2" id="KW-0560">Oxidoreductase</keyword>
<gene>
    <name evidence="2" type="ORF">EV378_0030</name>
</gene>
<comment type="caution">
    <text evidence="2">The sequence shown here is derived from an EMBL/GenBank/DDBJ whole genome shotgun (WGS) entry which is preliminary data.</text>
</comment>
<sequence length="135" mass="14313">MTDTTIGAQLDMIGIVVSDMPRSLAFYRLIGLDIPASADTEPHVEVTLRGGLRLGFDTDATVASFHADYTPPPPGGGRVGVAFLLPDPAAVDAAHARVVDAGYESELVPFDAPWGQRYATVRDPDGTSLDLFAWA</sequence>
<dbReference type="PROSITE" id="PS51819">
    <property type="entry name" value="VOC"/>
    <property type="match status" value="1"/>
</dbReference>
<feature type="domain" description="VOC" evidence="1">
    <location>
        <begin position="9"/>
        <end position="134"/>
    </location>
</feature>
<evidence type="ECO:0000313" key="3">
    <source>
        <dbReference type="Proteomes" id="UP000295560"/>
    </source>
</evidence>
<dbReference type="InterPro" id="IPR004360">
    <property type="entry name" value="Glyas_Fos-R_dOase_dom"/>
</dbReference>
<organism evidence="2 3">
    <name type="scientific">Pseudonocardia endophytica</name>
    <dbReference type="NCBI Taxonomy" id="401976"/>
    <lineage>
        <taxon>Bacteria</taxon>
        <taxon>Bacillati</taxon>
        <taxon>Actinomycetota</taxon>
        <taxon>Actinomycetes</taxon>
        <taxon>Pseudonocardiales</taxon>
        <taxon>Pseudonocardiaceae</taxon>
        <taxon>Pseudonocardia</taxon>
    </lineage>
</organism>
<proteinExistence type="predicted"/>